<sequence length="78" mass="8644">MSTADSPEPRASRTKLRSPTCAHANLKLHILSALRDAKYTKSQPPLRPPRLGEIASLVFALHSGRHRVRIRTLFSTAS</sequence>
<dbReference type="AlphaFoldDB" id="A0A1Y2INF1"/>
<dbReference type="EMBL" id="KZ084106">
    <property type="protein sequence ID" value="OSD02213.1"/>
    <property type="molecule type" value="Genomic_DNA"/>
</dbReference>
<organism evidence="1 2">
    <name type="scientific">Trametes coccinea (strain BRFM310)</name>
    <name type="common">Pycnoporus coccineus</name>
    <dbReference type="NCBI Taxonomy" id="1353009"/>
    <lineage>
        <taxon>Eukaryota</taxon>
        <taxon>Fungi</taxon>
        <taxon>Dikarya</taxon>
        <taxon>Basidiomycota</taxon>
        <taxon>Agaricomycotina</taxon>
        <taxon>Agaricomycetes</taxon>
        <taxon>Polyporales</taxon>
        <taxon>Polyporaceae</taxon>
        <taxon>Trametes</taxon>
    </lineage>
</organism>
<accession>A0A1Y2INF1</accession>
<protein>
    <submittedName>
        <fullName evidence="1">Uncharacterized protein</fullName>
    </submittedName>
</protein>
<reference evidence="1 2" key="1">
    <citation type="journal article" date="2015" name="Biotechnol. Biofuels">
        <title>Enhanced degradation of softwood versus hardwood by the white-rot fungus Pycnoporus coccineus.</title>
        <authorList>
            <person name="Couturier M."/>
            <person name="Navarro D."/>
            <person name="Chevret D."/>
            <person name="Henrissat B."/>
            <person name="Piumi F."/>
            <person name="Ruiz-Duenas F.J."/>
            <person name="Martinez A.T."/>
            <person name="Grigoriev I.V."/>
            <person name="Riley R."/>
            <person name="Lipzen A."/>
            <person name="Berrin J.G."/>
            <person name="Master E.R."/>
            <person name="Rosso M.N."/>
        </authorList>
    </citation>
    <scope>NUCLEOTIDE SEQUENCE [LARGE SCALE GENOMIC DNA]</scope>
    <source>
        <strain evidence="1 2">BRFM310</strain>
    </source>
</reference>
<evidence type="ECO:0000313" key="2">
    <source>
        <dbReference type="Proteomes" id="UP000193067"/>
    </source>
</evidence>
<proteinExistence type="predicted"/>
<name>A0A1Y2INF1_TRAC3</name>
<evidence type="ECO:0000313" key="1">
    <source>
        <dbReference type="EMBL" id="OSD02213.1"/>
    </source>
</evidence>
<keyword evidence="2" id="KW-1185">Reference proteome</keyword>
<dbReference type="Proteomes" id="UP000193067">
    <property type="component" value="Unassembled WGS sequence"/>
</dbReference>
<gene>
    <name evidence="1" type="ORF">PYCCODRAFT_410849</name>
</gene>